<feature type="domain" description="DDE" evidence="1">
    <location>
        <begin position="1"/>
        <end position="114"/>
    </location>
</feature>
<dbReference type="InterPro" id="IPR032874">
    <property type="entry name" value="DDE_dom"/>
</dbReference>
<dbReference type="AlphaFoldDB" id="A0A328Q849"/>
<evidence type="ECO:0000313" key="3">
    <source>
        <dbReference type="Proteomes" id="UP000248557"/>
    </source>
</evidence>
<dbReference type="Proteomes" id="UP000248557">
    <property type="component" value="Unassembled WGS sequence"/>
</dbReference>
<evidence type="ECO:0000259" key="1">
    <source>
        <dbReference type="Pfam" id="PF13610"/>
    </source>
</evidence>
<dbReference type="Pfam" id="PF13610">
    <property type="entry name" value="DDE_Tnp_IS240"/>
    <property type="match status" value="1"/>
</dbReference>
<organism evidence="2 3">
    <name type="scientific">Methanosphaera stadtmanae</name>
    <dbReference type="NCBI Taxonomy" id="2317"/>
    <lineage>
        <taxon>Archaea</taxon>
        <taxon>Methanobacteriati</taxon>
        <taxon>Methanobacteriota</taxon>
        <taxon>Methanomada group</taxon>
        <taxon>Methanobacteria</taxon>
        <taxon>Methanobacteriales</taxon>
        <taxon>Methanobacteriaceae</taxon>
        <taxon>Methanosphaera</taxon>
    </lineage>
</organism>
<reference evidence="2 3" key="1">
    <citation type="submission" date="2017-05" db="EMBL/GenBank/DDBJ databases">
        <title>Host range expansion of the Methanosphaera genus to humans and monogastric animals involves recent and extensive reduction in genome content.</title>
        <authorList>
            <person name="Hoedt E.C."/>
            <person name="Volmer J.G."/>
            <person name="Parks D.H."/>
            <person name="Rosewarne C.P."/>
            <person name="Denman S.E."/>
            <person name="Mcsweeney C.S."/>
            <person name="O Cuiv P."/>
            <person name="Hugenholtz P."/>
            <person name="Tyson G.W."/>
            <person name="Morrison M."/>
        </authorList>
    </citation>
    <scope>NUCLEOTIDE SEQUENCE [LARGE SCALE GENOMIC DNA]</scope>
    <source>
        <strain evidence="2 3">PA5</strain>
    </source>
</reference>
<protein>
    <recommendedName>
        <fullName evidence="1">DDE domain-containing protein</fullName>
    </recommendedName>
</protein>
<comment type="caution">
    <text evidence="2">The sequence shown here is derived from an EMBL/GenBank/DDBJ whole genome shotgun (WGS) entry which is preliminary data.</text>
</comment>
<gene>
    <name evidence="2" type="ORF">CA615_04695</name>
</gene>
<accession>A0A328Q849</accession>
<evidence type="ECO:0000313" key="2">
    <source>
        <dbReference type="EMBL" id="RAP02979.1"/>
    </source>
</evidence>
<proteinExistence type="predicted"/>
<sequence>MKINGEWNYLYALMDSKYNTIINLKMASSEKEKEIYTFLRESTRNQSRKSVTTDLKEEYRKPIDKLMMEHQFCQFHLQQKINRDLKTFIKENNLNENEINKLYQQKKRINSIIYAQTIKNARKILEDILNNKKNYYKPIIEICEKTIQPYLKNIKQNCEDSKIERTSSRLENMFLKIMPKHIKRKMKTFKGAETRAKLTLAFWDLKNMKSYIH</sequence>
<name>A0A328Q849_9EURY</name>
<dbReference type="EMBL" id="NGJK01000058">
    <property type="protein sequence ID" value="RAP02979.1"/>
    <property type="molecule type" value="Genomic_DNA"/>
</dbReference>